<name>G5RWR7_SALET</name>
<dbReference type="PATRIC" id="fig|913084.3.peg.2207"/>
<gene>
    <name evidence="1" type="ORF">LTSEURB_2981</name>
</gene>
<reference evidence="1 2" key="1">
    <citation type="journal article" date="2011" name="BMC Genomics">
        <title>Genome sequencing reveals diversification of virulence factor content and possible host adaptation in distinct subpopulations of Salmonella enterica.</title>
        <authorList>
            <person name="den Bakker H.C."/>
            <person name="Moreno Switt A.I."/>
            <person name="Govoni G."/>
            <person name="Cummings C.A."/>
            <person name="Ranieri M.L."/>
            <person name="Degoricija L."/>
            <person name="Hoelzer K."/>
            <person name="Rodriguez-Rivera L.D."/>
            <person name="Brown S."/>
            <person name="Bolchacova E."/>
            <person name="Furtado M.R."/>
            <person name="Wiedmann M."/>
        </authorList>
    </citation>
    <scope>NUCLEOTIDE SEQUENCE [LARGE SCALE GENOMIC DNA]</scope>
    <source>
        <strain evidence="1 2">R8-2977</strain>
    </source>
</reference>
<evidence type="ECO:0000313" key="1">
    <source>
        <dbReference type="EMBL" id="EHD02736.1"/>
    </source>
</evidence>
<accession>G5RWR7</accession>
<protein>
    <submittedName>
        <fullName evidence="1">Uncharacterized protein</fullName>
    </submittedName>
</protein>
<dbReference type="EMBL" id="AFCW01001131">
    <property type="protein sequence ID" value="EHD02736.1"/>
    <property type="molecule type" value="Genomic_DNA"/>
</dbReference>
<proteinExistence type="predicted"/>
<dbReference type="AlphaFoldDB" id="G5RWR7"/>
<dbReference type="Proteomes" id="UP000004776">
    <property type="component" value="Unassembled WGS sequence"/>
</dbReference>
<organism evidence="1 2">
    <name type="scientific">Salmonella enterica subsp. enterica serovar Urbana str. R8-2977</name>
    <dbReference type="NCBI Taxonomy" id="913084"/>
    <lineage>
        <taxon>Bacteria</taxon>
        <taxon>Pseudomonadati</taxon>
        <taxon>Pseudomonadota</taxon>
        <taxon>Gammaproteobacteria</taxon>
        <taxon>Enterobacterales</taxon>
        <taxon>Enterobacteriaceae</taxon>
        <taxon>Salmonella</taxon>
    </lineage>
</organism>
<sequence length="39" mass="4664">MDHIKLHLILTKWKYQKQVNIKNNSINNNALKAFSRNLI</sequence>
<comment type="caution">
    <text evidence="1">The sequence shown here is derived from an EMBL/GenBank/DDBJ whole genome shotgun (WGS) entry which is preliminary data.</text>
</comment>
<evidence type="ECO:0000313" key="2">
    <source>
        <dbReference type="Proteomes" id="UP000004776"/>
    </source>
</evidence>